<comment type="similarity">
    <text evidence="1 8">Belongs to the peptidase S14 family.</text>
</comment>
<keyword evidence="2 7" id="KW-0645">Protease</keyword>
<gene>
    <name evidence="9" type="ORF">KP79_PYT08285</name>
</gene>
<feature type="active site" evidence="6">
    <location>
        <position position="158"/>
    </location>
</feature>
<dbReference type="PANTHER" id="PTHR10381">
    <property type="entry name" value="ATP-DEPENDENT CLP PROTEASE PROTEOLYTIC SUBUNIT"/>
    <property type="match status" value="1"/>
</dbReference>
<evidence type="ECO:0000256" key="7">
    <source>
        <dbReference type="RuleBase" id="RU000549"/>
    </source>
</evidence>
<evidence type="ECO:0000256" key="4">
    <source>
        <dbReference type="ARBA" id="ARBA00022825"/>
    </source>
</evidence>
<dbReference type="PRINTS" id="PR00127">
    <property type="entry name" value="CLPPROTEASEP"/>
</dbReference>
<evidence type="ECO:0000313" key="10">
    <source>
        <dbReference type="Proteomes" id="UP000242188"/>
    </source>
</evidence>
<dbReference type="InterPro" id="IPR018215">
    <property type="entry name" value="ClpP_Ser_AS"/>
</dbReference>
<dbReference type="GO" id="GO:0009368">
    <property type="term" value="C:endopeptidase Clp complex"/>
    <property type="evidence" value="ECO:0007669"/>
    <property type="project" value="TreeGrafter"/>
</dbReference>
<dbReference type="GO" id="GO:0004176">
    <property type="term" value="F:ATP-dependent peptidase activity"/>
    <property type="evidence" value="ECO:0007669"/>
    <property type="project" value="InterPro"/>
</dbReference>
<dbReference type="EC" id="3.4.21.92" evidence="7"/>
<evidence type="ECO:0000256" key="1">
    <source>
        <dbReference type="ARBA" id="ARBA00007039"/>
    </source>
</evidence>
<dbReference type="HAMAP" id="MF_00444">
    <property type="entry name" value="ClpP"/>
    <property type="match status" value="1"/>
</dbReference>
<feature type="active site" evidence="5">
    <location>
        <position position="133"/>
    </location>
</feature>
<evidence type="ECO:0000256" key="3">
    <source>
        <dbReference type="ARBA" id="ARBA00022801"/>
    </source>
</evidence>
<comment type="caution">
    <text evidence="9">The sequence shown here is derived from an EMBL/GenBank/DDBJ whole genome shotgun (WGS) entry which is preliminary data.</text>
</comment>
<reference evidence="9 10" key="1">
    <citation type="journal article" date="2017" name="Nat. Ecol. Evol.">
        <title>Scallop genome provides insights into evolution of bilaterian karyotype and development.</title>
        <authorList>
            <person name="Wang S."/>
            <person name="Zhang J."/>
            <person name="Jiao W."/>
            <person name="Li J."/>
            <person name="Xun X."/>
            <person name="Sun Y."/>
            <person name="Guo X."/>
            <person name="Huan P."/>
            <person name="Dong B."/>
            <person name="Zhang L."/>
            <person name="Hu X."/>
            <person name="Sun X."/>
            <person name="Wang J."/>
            <person name="Zhao C."/>
            <person name="Wang Y."/>
            <person name="Wang D."/>
            <person name="Huang X."/>
            <person name="Wang R."/>
            <person name="Lv J."/>
            <person name="Li Y."/>
            <person name="Zhang Z."/>
            <person name="Liu B."/>
            <person name="Lu W."/>
            <person name="Hui Y."/>
            <person name="Liang J."/>
            <person name="Zhou Z."/>
            <person name="Hou R."/>
            <person name="Li X."/>
            <person name="Liu Y."/>
            <person name="Li H."/>
            <person name="Ning X."/>
            <person name="Lin Y."/>
            <person name="Zhao L."/>
            <person name="Xing Q."/>
            <person name="Dou J."/>
            <person name="Li Y."/>
            <person name="Mao J."/>
            <person name="Guo H."/>
            <person name="Dou H."/>
            <person name="Li T."/>
            <person name="Mu C."/>
            <person name="Jiang W."/>
            <person name="Fu Q."/>
            <person name="Fu X."/>
            <person name="Miao Y."/>
            <person name="Liu J."/>
            <person name="Yu Q."/>
            <person name="Li R."/>
            <person name="Liao H."/>
            <person name="Li X."/>
            <person name="Kong Y."/>
            <person name="Jiang Z."/>
            <person name="Chourrout D."/>
            <person name="Li R."/>
            <person name="Bao Z."/>
        </authorList>
    </citation>
    <scope>NUCLEOTIDE SEQUENCE [LARGE SCALE GENOMIC DNA]</scope>
    <source>
        <strain evidence="9 10">PY_sf001</strain>
    </source>
</reference>
<keyword evidence="10" id="KW-1185">Reference proteome</keyword>
<dbReference type="OrthoDB" id="2017408at2759"/>
<evidence type="ECO:0000313" key="9">
    <source>
        <dbReference type="EMBL" id="OWF56329.1"/>
    </source>
</evidence>
<proteinExistence type="inferred from homology"/>
<dbReference type="Pfam" id="PF00574">
    <property type="entry name" value="CLP_protease"/>
    <property type="match status" value="1"/>
</dbReference>
<protein>
    <recommendedName>
        <fullName evidence="8">ATP-dependent Clp protease proteolytic subunit</fullName>
        <ecNumber evidence="7">3.4.21.92</ecNumber>
    </recommendedName>
</protein>
<accession>A0A210R5K9</accession>
<keyword evidence="3 7" id="KW-0378">Hydrolase</keyword>
<dbReference type="GO" id="GO:0051117">
    <property type="term" value="F:ATPase binding"/>
    <property type="evidence" value="ECO:0007669"/>
    <property type="project" value="TreeGrafter"/>
</dbReference>
<dbReference type="EMBL" id="NEDP02000216">
    <property type="protein sequence ID" value="OWF56329.1"/>
    <property type="molecule type" value="Genomic_DNA"/>
</dbReference>
<dbReference type="Gene3D" id="3.90.226.10">
    <property type="entry name" value="2-enoyl-CoA Hydratase, Chain A, domain 1"/>
    <property type="match status" value="1"/>
</dbReference>
<evidence type="ECO:0000256" key="2">
    <source>
        <dbReference type="ARBA" id="ARBA00022670"/>
    </source>
</evidence>
<dbReference type="SUPFAM" id="SSF52096">
    <property type="entry name" value="ClpP/crotonase"/>
    <property type="match status" value="1"/>
</dbReference>
<dbReference type="AlphaFoldDB" id="A0A210R5K9"/>
<evidence type="ECO:0000256" key="8">
    <source>
        <dbReference type="RuleBase" id="RU003567"/>
    </source>
</evidence>
<dbReference type="PROSITE" id="PS00382">
    <property type="entry name" value="CLP_PROTEASE_HIS"/>
    <property type="match status" value="1"/>
</dbReference>
<evidence type="ECO:0000256" key="6">
    <source>
        <dbReference type="PROSITE-ProRule" id="PRU10086"/>
    </source>
</evidence>
<dbReference type="PANTHER" id="PTHR10381:SF11">
    <property type="entry name" value="ATP-DEPENDENT CLP PROTEASE PROTEOLYTIC SUBUNIT, MITOCHONDRIAL"/>
    <property type="match status" value="1"/>
</dbReference>
<dbReference type="InterPro" id="IPR033135">
    <property type="entry name" value="ClpP_His_AS"/>
</dbReference>
<dbReference type="STRING" id="6573.A0A210R5K9"/>
<dbReference type="InterPro" id="IPR023562">
    <property type="entry name" value="ClpP/TepA"/>
</dbReference>
<dbReference type="GO" id="GO:0004252">
    <property type="term" value="F:serine-type endopeptidase activity"/>
    <property type="evidence" value="ECO:0007669"/>
    <property type="project" value="UniProtKB-EC"/>
</dbReference>
<keyword evidence="4 7" id="KW-0720">Serine protease</keyword>
<name>A0A210R5K9_MIZYE</name>
<dbReference type="Proteomes" id="UP000242188">
    <property type="component" value="Unassembled WGS sequence"/>
</dbReference>
<dbReference type="CDD" id="cd07017">
    <property type="entry name" value="S14_ClpP_2"/>
    <property type="match status" value="1"/>
</dbReference>
<organism evidence="9 10">
    <name type="scientific">Mizuhopecten yessoensis</name>
    <name type="common">Japanese scallop</name>
    <name type="synonym">Patinopecten yessoensis</name>
    <dbReference type="NCBI Taxonomy" id="6573"/>
    <lineage>
        <taxon>Eukaryota</taxon>
        <taxon>Metazoa</taxon>
        <taxon>Spiralia</taxon>
        <taxon>Lophotrochozoa</taxon>
        <taxon>Mollusca</taxon>
        <taxon>Bivalvia</taxon>
        <taxon>Autobranchia</taxon>
        <taxon>Pteriomorphia</taxon>
        <taxon>Pectinida</taxon>
        <taxon>Pectinoidea</taxon>
        <taxon>Pectinidae</taxon>
        <taxon>Mizuhopecten</taxon>
    </lineage>
</organism>
<dbReference type="PROSITE" id="PS00381">
    <property type="entry name" value="CLP_PROTEASE_SER"/>
    <property type="match status" value="1"/>
</dbReference>
<dbReference type="InterPro" id="IPR001907">
    <property type="entry name" value="ClpP"/>
</dbReference>
<dbReference type="GO" id="GO:0006515">
    <property type="term" value="P:protein quality control for misfolded or incompletely synthesized proteins"/>
    <property type="evidence" value="ECO:0007669"/>
    <property type="project" value="TreeGrafter"/>
</dbReference>
<dbReference type="FunFam" id="3.90.226.10:FF:000002">
    <property type="entry name" value="ATP-dependent Clp protease proteolytic subunit"/>
    <property type="match status" value="1"/>
</dbReference>
<dbReference type="InterPro" id="IPR029045">
    <property type="entry name" value="ClpP/crotonase-like_dom_sf"/>
</dbReference>
<sequence>MATILKKAAVPLCRQGRSFLRSVSRQRKLHQHPMPSMSNAPSITESADGGKAVDVFTRLLRDRIICLMGAVSDELASKVMAQLLCLHFEDPDKLIRVFINSPGGNVSAGLAIYDTMQYINNPIATLCIGQACSMGSLLLTAGTSGMRYASPNSTIMVHQPLTSGLQGYVTDLKIAAANMKRTKELIQDLYVKHTGLTPLIIEKALDRDNFMTPLEAKEFGLIDQIL</sequence>
<evidence type="ECO:0000256" key="5">
    <source>
        <dbReference type="PROSITE-ProRule" id="PRU10085"/>
    </source>
</evidence>